<gene>
    <name evidence="6" type="ORF">NSCI0253_LOCUS31931</name>
</gene>
<evidence type="ECO:0000256" key="4">
    <source>
        <dbReference type="SAM" id="SignalP"/>
    </source>
</evidence>
<dbReference type="SUPFAM" id="SSF52833">
    <property type="entry name" value="Thioredoxin-like"/>
    <property type="match status" value="1"/>
</dbReference>
<evidence type="ECO:0000256" key="3">
    <source>
        <dbReference type="SAM" id="Coils"/>
    </source>
</evidence>
<feature type="signal peptide" evidence="4">
    <location>
        <begin position="1"/>
        <end position="15"/>
    </location>
</feature>
<sequence length="209" mass="23990">MNFVRLLTLLSGASSVPLTQEIWNTVTEGKTLFVKFYAPWCGHCKALKPAWDQLRAEYMDSESAMVAEVDCDAEEDLCEDVDQFPTLRWGDVSALEDYDGELDFDSLRTFAAKHLHPKCSPVRLDLCDDEHKALIDSLLPLSAEELDAKITEYEVQLEEVHKKFDEDEQRLQDEFDRIEAEKAEQLRAIRDPGLRLVRSVKALKLKEEL</sequence>
<dbReference type="GO" id="GO:0003756">
    <property type="term" value="F:protein disulfide isomerase activity"/>
    <property type="evidence" value="ECO:0007669"/>
    <property type="project" value="TreeGrafter"/>
</dbReference>
<dbReference type="PROSITE" id="PS51352">
    <property type="entry name" value="THIOREDOXIN_2"/>
    <property type="match status" value="1"/>
</dbReference>
<dbReference type="InterPro" id="IPR036249">
    <property type="entry name" value="Thioredoxin-like_sf"/>
</dbReference>
<reference evidence="6" key="1">
    <citation type="submission" date="2021-01" db="EMBL/GenBank/DDBJ databases">
        <authorList>
            <person name="Corre E."/>
            <person name="Pelletier E."/>
            <person name="Niang G."/>
            <person name="Scheremetjew M."/>
            <person name="Finn R."/>
            <person name="Kale V."/>
            <person name="Holt S."/>
            <person name="Cochrane G."/>
            <person name="Meng A."/>
            <person name="Brown T."/>
            <person name="Cohen L."/>
        </authorList>
    </citation>
    <scope>NUCLEOTIDE SEQUENCE</scope>
</reference>
<evidence type="ECO:0000259" key="5">
    <source>
        <dbReference type="PROSITE" id="PS51352"/>
    </source>
</evidence>
<proteinExistence type="inferred from homology"/>
<feature type="coiled-coil region" evidence="3">
    <location>
        <begin position="143"/>
        <end position="188"/>
    </location>
</feature>
<feature type="domain" description="Thioredoxin" evidence="5">
    <location>
        <begin position="1"/>
        <end position="116"/>
    </location>
</feature>
<name>A0A7S1AL69_NOCSC</name>
<dbReference type="PANTHER" id="PTHR45672">
    <property type="entry name" value="PROTEIN DISULFIDE-ISOMERASE C17H9.14C-RELATED"/>
    <property type="match status" value="1"/>
</dbReference>
<keyword evidence="3" id="KW-0175">Coiled coil</keyword>
<dbReference type="AlphaFoldDB" id="A0A7S1AL69"/>
<dbReference type="PANTHER" id="PTHR45672:SF3">
    <property type="entry name" value="THIOREDOXIN DOMAIN-CONTAINING PROTEIN 5"/>
    <property type="match status" value="1"/>
</dbReference>
<dbReference type="Pfam" id="PF00085">
    <property type="entry name" value="Thioredoxin"/>
    <property type="match status" value="1"/>
</dbReference>
<evidence type="ECO:0000256" key="1">
    <source>
        <dbReference type="ARBA" id="ARBA00006347"/>
    </source>
</evidence>
<dbReference type="Gene3D" id="3.40.30.10">
    <property type="entry name" value="Glutaredoxin"/>
    <property type="match status" value="1"/>
</dbReference>
<accession>A0A7S1AL69</accession>
<feature type="chain" id="PRO_5031521132" description="Thioredoxin domain-containing protein" evidence="4">
    <location>
        <begin position="16"/>
        <end position="209"/>
    </location>
</feature>
<dbReference type="GO" id="GO:0005783">
    <property type="term" value="C:endoplasmic reticulum"/>
    <property type="evidence" value="ECO:0007669"/>
    <property type="project" value="TreeGrafter"/>
</dbReference>
<evidence type="ECO:0000256" key="2">
    <source>
        <dbReference type="ARBA" id="ARBA00022729"/>
    </source>
</evidence>
<dbReference type="InterPro" id="IPR051063">
    <property type="entry name" value="PDI"/>
</dbReference>
<dbReference type="InterPro" id="IPR017937">
    <property type="entry name" value="Thioredoxin_CS"/>
</dbReference>
<protein>
    <recommendedName>
        <fullName evidence="5">Thioredoxin domain-containing protein</fullName>
    </recommendedName>
</protein>
<comment type="similarity">
    <text evidence="1">Belongs to the protein disulfide isomerase family.</text>
</comment>
<keyword evidence="2 4" id="KW-0732">Signal</keyword>
<dbReference type="GO" id="GO:0006457">
    <property type="term" value="P:protein folding"/>
    <property type="evidence" value="ECO:0007669"/>
    <property type="project" value="TreeGrafter"/>
</dbReference>
<dbReference type="PROSITE" id="PS00194">
    <property type="entry name" value="THIOREDOXIN_1"/>
    <property type="match status" value="1"/>
</dbReference>
<dbReference type="EMBL" id="HBFQ01045007">
    <property type="protein sequence ID" value="CAD8857579.1"/>
    <property type="molecule type" value="Transcribed_RNA"/>
</dbReference>
<organism evidence="6">
    <name type="scientific">Noctiluca scintillans</name>
    <name type="common">Sea sparkle</name>
    <name type="synonym">Red tide dinoflagellate</name>
    <dbReference type="NCBI Taxonomy" id="2966"/>
    <lineage>
        <taxon>Eukaryota</taxon>
        <taxon>Sar</taxon>
        <taxon>Alveolata</taxon>
        <taxon>Dinophyceae</taxon>
        <taxon>Noctilucales</taxon>
        <taxon>Noctilucaceae</taxon>
        <taxon>Noctiluca</taxon>
    </lineage>
</organism>
<dbReference type="CDD" id="cd02961">
    <property type="entry name" value="PDI_a_family"/>
    <property type="match status" value="1"/>
</dbReference>
<evidence type="ECO:0000313" key="6">
    <source>
        <dbReference type="EMBL" id="CAD8857579.1"/>
    </source>
</evidence>
<dbReference type="InterPro" id="IPR013766">
    <property type="entry name" value="Thioredoxin_domain"/>
</dbReference>